<name>A0A067NPR7_PLEO1</name>
<dbReference type="Proteomes" id="UP000027073">
    <property type="component" value="Unassembled WGS sequence"/>
</dbReference>
<evidence type="ECO:0008006" key="7">
    <source>
        <dbReference type="Google" id="ProtNLM"/>
    </source>
</evidence>
<dbReference type="EMBL" id="KL198006">
    <property type="protein sequence ID" value="KDQ30068.1"/>
    <property type="molecule type" value="Genomic_DNA"/>
</dbReference>
<dbReference type="Gene3D" id="3.30.40.10">
    <property type="entry name" value="Zinc/RING finger domain, C3HC4 (zinc finger)"/>
    <property type="match status" value="1"/>
</dbReference>
<reference evidence="6" key="1">
    <citation type="journal article" date="2014" name="Proc. Natl. Acad. Sci. U.S.A.">
        <title>Extensive sampling of basidiomycete genomes demonstrates inadequacy of the white-rot/brown-rot paradigm for wood decay fungi.</title>
        <authorList>
            <person name="Riley R."/>
            <person name="Salamov A.A."/>
            <person name="Brown D.W."/>
            <person name="Nagy L.G."/>
            <person name="Floudas D."/>
            <person name="Held B.W."/>
            <person name="Levasseur A."/>
            <person name="Lombard V."/>
            <person name="Morin E."/>
            <person name="Otillar R."/>
            <person name="Lindquist E.A."/>
            <person name="Sun H."/>
            <person name="LaButti K.M."/>
            <person name="Schmutz J."/>
            <person name="Jabbour D."/>
            <person name="Luo H."/>
            <person name="Baker S.E."/>
            <person name="Pisabarro A.G."/>
            <person name="Walton J.D."/>
            <person name="Blanchette R.A."/>
            <person name="Henrissat B."/>
            <person name="Martin F."/>
            <person name="Cullen D."/>
            <person name="Hibbett D.S."/>
            <person name="Grigoriev I.V."/>
        </authorList>
    </citation>
    <scope>NUCLEOTIDE SEQUENCE [LARGE SCALE GENOMIC DNA]</scope>
    <source>
        <strain evidence="6">PC15</strain>
    </source>
</reference>
<dbReference type="InterPro" id="IPR013083">
    <property type="entry name" value="Znf_RING/FYVE/PHD"/>
</dbReference>
<evidence type="ECO:0000259" key="4">
    <source>
        <dbReference type="PROSITE" id="PS50966"/>
    </source>
</evidence>
<protein>
    <recommendedName>
        <fullName evidence="7">RING-type domain-containing protein</fullName>
    </recommendedName>
</protein>
<dbReference type="HOGENOM" id="CLU_1337990_0_0_1"/>
<dbReference type="InParanoid" id="A0A067NPR7"/>
<evidence type="ECO:0000259" key="3">
    <source>
        <dbReference type="PROSITE" id="PS50089"/>
    </source>
</evidence>
<feature type="coiled-coil region" evidence="2">
    <location>
        <begin position="166"/>
        <end position="203"/>
    </location>
</feature>
<dbReference type="PROSITE" id="PS50966">
    <property type="entry name" value="ZF_SWIM"/>
    <property type="match status" value="1"/>
</dbReference>
<evidence type="ECO:0000256" key="2">
    <source>
        <dbReference type="SAM" id="Coils"/>
    </source>
</evidence>
<proteinExistence type="predicted"/>
<sequence length="205" mass="23051">MASIPELQEEEILSRACCTCPSCEHALVETTPIYYLPCSHVICFLCKTRLRETVAAAQALNPSGPEANESVYCPVCLAPFRHDIDVKRLFMTFSVGPADQEMSNSIAIASTKGQYLLGNVESYIRYQSNRATYLGREIVDNEGIIQAFPKQRQVAEEWGTRLVGLIAEQRSTLESTTQICNNLQQEISQMENELEELRELTLIRV</sequence>
<evidence type="ECO:0000313" key="5">
    <source>
        <dbReference type="EMBL" id="KDQ30068.1"/>
    </source>
</evidence>
<keyword evidence="2" id="KW-0175">Coiled coil</keyword>
<keyword evidence="1" id="KW-0479">Metal-binding</keyword>
<gene>
    <name evidence="5" type="ORF">PLEOSDRAFT_1101090</name>
</gene>
<dbReference type="GO" id="GO:0008270">
    <property type="term" value="F:zinc ion binding"/>
    <property type="evidence" value="ECO:0007669"/>
    <property type="project" value="UniProtKB-KW"/>
</dbReference>
<accession>A0A067NPR7</accession>
<feature type="domain" description="RING-type" evidence="3">
    <location>
        <begin position="20"/>
        <end position="76"/>
    </location>
</feature>
<feature type="domain" description="SWIM-type" evidence="4">
    <location>
        <begin position="3"/>
        <end position="49"/>
    </location>
</feature>
<organism evidence="5 6">
    <name type="scientific">Pleurotus ostreatus (strain PC15)</name>
    <name type="common">Oyster mushroom</name>
    <dbReference type="NCBI Taxonomy" id="1137138"/>
    <lineage>
        <taxon>Eukaryota</taxon>
        <taxon>Fungi</taxon>
        <taxon>Dikarya</taxon>
        <taxon>Basidiomycota</taxon>
        <taxon>Agaricomycotina</taxon>
        <taxon>Agaricomycetes</taxon>
        <taxon>Agaricomycetidae</taxon>
        <taxon>Agaricales</taxon>
        <taxon>Pleurotineae</taxon>
        <taxon>Pleurotaceae</taxon>
        <taxon>Pleurotus</taxon>
    </lineage>
</organism>
<keyword evidence="1" id="KW-0862">Zinc</keyword>
<evidence type="ECO:0000256" key="1">
    <source>
        <dbReference type="PROSITE-ProRule" id="PRU00175"/>
    </source>
</evidence>
<dbReference type="PROSITE" id="PS50089">
    <property type="entry name" value="ZF_RING_2"/>
    <property type="match status" value="1"/>
</dbReference>
<dbReference type="InterPro" id="IPR001841">
    <property type="entry name" value="Znf_RING"/>
</dbReference>
<dbReference type="VEuPathDB" id="FungiDB:PLEOSDRAFT_1101090"/>
<dbReference type="InterPro" id="IPR007527">
    <property type="entry name" value="Znf_SWIM"/>
</dbReference>
<evidence type="ECO:0000313" key="6">
    <source>
        <dbReference type="Proteomes" id="UP000027073"/>
    </source>
</evidence>
<keyword evidence="1" id="KW-0863">Zinc-finger</keyword>
<dbReference type="AlphaFoldDB" id="A0A067NPR7"/>